<name>F9S2N0_9VIBR</name>
<gene>
    <name evidence="1" type="ORF">VII00023_05142</name>
</gene>
<evidence type="ECO:0000313" key="2">
    <source>
        <dbReference type="Proteomes" id="UP000004605"/>
    </source>
</evidence>
<organism evidence="1 2">
    <name type="scientific">Vibrio ichthyoenteri ATCC 700023</name>
    <dbReference type="NCBI Taxonomy" id="870968"/>
    <lineage>
        <taxon>Bacteria</taxon>
        <taxon>Pseudomonadati</taxon>
        <taxon>Pseudomonadota</taxon>
        <taxon>Gammaproteobacteria</taxon>
        <taxon>Vibrionales</taxon>
        <taxon>Vibrionaceae</taxon>
        <taxon>Vibrio</taxon>
    </lineage>
</organism>
<sequence>MKGQVSDLNVSFTYDEAEHCGKIINTYHQVIGDFEVSFN</sequence>
<accession>F9S2N0</accession>
<comment type="caution">
    <text evidence="1">The sequence shown here is derived from an EMBL/GenBank/DDBJ whole genome shotgun (WGS) entry which is preliminary data.</text>
</comment>
<reference evidence="1 2" key="1">
    <citation type="journal article" date="2012" name="Int. J. Syst. Evol. Microbiol.">
        <title>Vibrio caribbeanicus sp. nov., isolated from the marine sponge Scleritoderma cyanea.</title>
        <authorList>
            <person name="Hoffmann M."/>
            <person name="Monday S.R."/>
            <person name="Allard M.W."/>
            <person name="Strain E.A."/>
            <person name="Whittaker P."/>
            <person name="Naum M."/>
            <person name="McCarthy P.J."/>
            <person name="Lopez J.V."/>
            <person name="Fischer M."/>
            <person name="Brown E.W."/>
        </authorList>
    </citation>
    <scope>NUCLEOTIDE SEQUENCE [LARGE SCALE GENOMIC DNA]</scope>
    <source>
        <strain evidence="1 2">ATCC 700023</strain>
    </source>
</reference>
<keyword evidence="2" id="KW-1185">Reference proteome</keyword>
<dbReference type="AlphaFoldDB" id="F9S2N0"/>
<dbReference type="Proteomes" id="UP000004605">
    <property type="component" value="Unassembled WGS sequence"/>
</dbReference>
<evidence type="ECO:0000313" key="1">
    <source>
        <dbReference type="EMBL" id="EGU39386.1"/>
    </source>
</evidence>
<dbReference type="EMBL" id="AFWF01000151">
    <property type="protein sequence ID" value="EGU39386.1"/>
    <property type="molecule type" value="Genomic_DNA"/>
</dbReference>
<proteinExistence type="predicted"/>
<protein>
    <submittedName>
        <fullName evidence="1">Uncharacterized protein</fullName>
    </submittedName>
</protein>